<dbReference type="STRING" id="1109443.G4TWC5"/>
<dbReference type="InterPro" id="IPR041457">
    <property type="entry name" value="CxC2_KDZ-assoc"/>
</dbReference>
<dbReference type="EMBL" id="CAFZ01000484">
    <property type="protein sequence ID" value="CCA75618.1"/>
    <property type="molecule type" value="Genomic_DNA"/>
</dbReference>
<protein>
    <recommendedName>
        <fullName evidence="2">CxC2-like cysteine cluster KDZ transposase-associated domain-containing protein</fullName>
    </recommendedName>
</protein>
<keyword evidence="4" id="KW-1185">Reference proteome</keyword>
<dbReference type="Pfam" id="PF18803">
    <property type="entry name" value="CxC2"/>
    <property type="match status" value="1"/>
</dbReference>
<dbReference type="AlphaFoldDB" id="G4TWC5"/>
<dbReference type="Proteomes" id="UP000007148">
    <property type="component" value="Unassembled WGS sequence"/>
</dbReference>
<dbReference type="OMA" id="RRWWDIQ"/>
<dbReference type="InterPro" id="IPR040521">
    <property type="entry name" value="KDZ"/>
</dbReference>
<accession>G4TWC5</accession>
<dbReference type="eggNOG" id="ENOG502SJXV">
    <property type="taxonomic scope" value="Eukaryota"/>
</dbReference>
<dbReference type="CDD" id="cd19757">
    <property type="entry name" value="Bbox1"/>
    <property type="match status" value="1"/>
</dbReference>
<dbReference type="Pfam" id="PF18758">
    <property type="entry name" value="KDZ"/>
    <property type="match status" value="1"/>
</dbReference>
<dbReference type="PANTHER" id="PTHR33096">
    <property type="entry name" value="CXC2 DOMAIN-CONTAINING PROTEIN"/>
    <property type="match status" value="1"/>
</dbReference>
<dbReference type="OrthoDB" id="3261436at2759"/>
<feature type="region of interest" description="Disordered" evidence="1">
    <location>
        <begin position="1"/>
        <end position="29"/>
    </location>
</feature>
<evidence type="ECO:0000313" key="4">
    <source>
        <dbReference type="Proteomes" id="UP000007148"/>
    </source>
</evidence>
<reference evidence="3 4" key="1">
    <citation type="journal article" date="2011" name="PLoS Pathog.">
        <title>Endophytic Life Strategies Decoded by Genome and Transcriptome Analyses of the Mutualistic Root Symbiont Piriformospora indica.</title>
        <authorList>
            <person name="Zuccaro A."/>
            <person name="Lahrmann U."/>
            <person name="Guldener U."/>
            <person name="Langen G."/>
            <person name="Pfiffi S."/>
            <person name="Biedenkopf D."/>
            <person name="Wong P."/>
            <person name="Samans B."/>
            <person name="Grimm C."/>
            <person name="Basiewicz M."/>
            <person name="Murat C."/>
            <person name="Martin F."/>
            <person name="Kogel K.H."/>
        </authorList>
    </citation>
    <scope>NUCLEOTIDE SEQUENCE [LARGE SCALE GENOMIC DNA]</scope>
    <source>
        <strain evidence="3 4">DSM 11827</strain>
    </source>
</reference>
<feature type="domain" description="CxC2-like cysteine cluster KDZ transposase-associated" evidence="2">
    <location>
        <begin position="147"/>
        <end position="250"/>
    </location>
</feature>
<evidence type="ECO:0000259" key="2">
    <source>
        <dbReference type="Pfam" id="PF18803"/>
    </source>
</evidence>
<proteinExistence type="predicted"/>
<feature type="compositionally biased region" description="Basic residues" evidence="1">
    <location>
        <begin position="1"/>
        <end position="16"/>
    </location>
</feature>
<name>G4TWC5_SERID</name>
<evidence type="ECO:0000256" key="1">
    <source>
        <dbReference type="SAM" id="MobiDB-lite"/>
    </source>
</evidence>
<dbReference type="HOGENOM" id="CLU_003703_13_0_1"/>
<dbReference type="InParanoid" id="G4TWC5"/>
<sequence>MPLRKKRRIRSSRKNNHSNLTEGSDDRGSGALYEPGGMWMLDDGPDASEAASIPPIRNSRSTRTQNHYLAEWLQHEALYAKLLVDQEFPAGGFDYCSTCQSRDAIFLCSSCHGNLQKCRNCMISSHTHLPFHRLRKWNGRYLEDASLASVGLVTYLGHSGSQCTENRGFISLCVLHLDGFHTLSVNFCHCLSIPYHIQLFQSRLFPSSFQSPQTAFTFDLLAQFRIHHLEEKGSAYTYIRSLCRLTNDVGPIDTPHTGAYGSTAMPLPPTISCPACPTPGVNVPINWEENCPVNEKWKFRRFLHVDGNFRLVSQKKGWKSSDHLLWSAGGFFANFEEYKAYLGQVDAQPQEKSDCSDYRATSTISRTRFGQLEVTGVVGAVCRHECAVPNGFVDLHHGERYASTDFAIANMLQGMNGISDVAISYDIACQYKKRFNDRFARLPHILQPFPMSLTWLVPKFHLISHQAKCQVKYSFNYCPGVGRTDGEAIERFWSAHNILGSSTKRMTPESRMDTLNFHFNDWNWQKLRRMGSLLSDRLEVSLEMIGQHEELFTGLCEGIGHEQCQEWIVMEEQYQHAPEGPSIYHIAEDQAPTRAEILRGLTRFDLAVENEPGEDIQGNPALVFWVNDGIDIEETQRHRVRVRARTVNQGDMDIERVRLNRQRANLRGRIVAWLANAPDGLLDDYEDNQPDIQLPEDMFLPLPSTLVIGNDHEQAWDTERQLRKSHAFDCLKTIRKRLIEKLALQREQRLHNRGQAAANRSSAAMKQIDHDIAFHAGQYRTSFAALQRLGGNIPNALRHLEDADVSATNVIDYMDVLGHGYDVTVSWIWQQARLGEQVAGNNWIREVLRVQFLNAKANFDRWREEKELVWAEFKYTRGTFLHLAHYWSQRAVEADFPGAQAHACAMEALYTELGQDIQHTIEHYVRRGVI</sequence>
<comment type="caution">
    <text evidence="3">The sequence shown here is derived from an EMBL/GenBank/DDBJ whole genome shotgun (WGS) entry which is preliminary data.</text>
</comment>
<gene>
    <name evidence="3" type="ORF">PIIN_09609</name>
</gene>
<organism evidence="3 4">
    <name type="scientific">Serendipita indica (strain DSM 11827)</name>
    <name type="common">Root endophyte fungus</name>
    <name type="synonym">Piriformospora indica</name>
    <dbReference type="NCBI Taxonomy" id="1109443"/>
    <lineage>
        <taxon>Eukaryota</taxon>
        <taxon>Fungi</taxon>
        <taxon>Dikarya</taxon>
        <taxon>Basidiomycota</taxon>
        <taxon>Agaricomycotina</taxon>
        <taxon>Agaricomycetes</taxon>
        <taxon>Sebacinales</taxon>
        <taxon>Serendipitaceae</taxon>
        <taxon>Serendipita</taxon>
    </lineage>
</organism>
<dbReference type="PANTHER" id="PTHR33096:SF1">
    <property type="entry name" value="CXC1-LIKE CYSTEINE CLUSTER ASSOCIATED WITH KDZ TRANSPOSASES DOMAIN-CONTAINING PROTEIN"/>
    <property type="match status" value="1"/>
</dbReference>
<evidence type="ECO:0000313" key="3">
    <source>
        <dbReference type="EMBL" id="CCA75618.1"/>
    </source>
</evidence>